<dbReference type="GO" id="GO:0016020">
    <property type="term" value="C:membrane"/>
    <property type="evidence" value="ECO:0007669"/>
    <property type="project" value="InterPro"/>
</dbReference>
<evidence type="ECO:0000256" key="1">
    <source>
        <dbReference type="SAM" id="Phobius"/>
    </source>
</evidence>
<evidence type="ECO:0000313" key="4">
    <source>
        <dbReference type="EMBL" id="GIO44480.1"/>
    </source>
</evidence>
<accession>A0A919Y8U5</accession>
<dbReference type="Pfam" id="PF06580">
    <property type="entry name" value="His_kinase"/>
    <property type="match status" value="1"/>
</dbReference>
<dbReference type="SUPFAM" id="SSF55874">
    <property type="entry name" value="ATPase domain of HSP90 chaperone/DNA topoisomerase II/histidine kinase"/>
    <property type="match status" value="1"/>
</dbReference>
<dbReference type="EMBL" id="BORS01000018">
    <property type="protein sequence ID" value="GIO44480.1"/>
    <property type="molecule type" value="Genomic_DNA"/>
</dbReference>
<dbReference type="InterPro" id="IPR003594">
    <property type="entry name" value="HATPase_dom"/>
</dbReference>
<feature type="transmembrane region" description="Helical" evidence="1">
    <location>
        <begin position="12"/>
        <end position="30"/>
    </location>
</feature>
<evidence type="ECO:0000313" key="5">
    <source>
        <dbReference type="Proteomes" id="UP000678895"/>
    </source>
</evidence>
<dbReference type="Gene3D" id="3.30.565.10">
    <property type="entry name" value="Histidine kinase-like ATPase, C-terminal domain"/>
    <property type="match status" value="1"/>
</dbReference>
<feature type="domain" description="Signal transduction histidine kinase internal region" evidence="3">
    <location>
        <begin position="378"/>
        <end position="458"/>
    </location>
</feature>
<evidence type="ECO:0000259" key="2">
    <source>
        <dbReference type="Pfam" id="PF02518"/>
    </source>
</evidence>
<dbReference type="PANTHER" id="PTHR34220:SF7">
    <property type="entry name" value="SENSOR HISTIDINE KINASE YPDA"/>
    <property type="match status" value="1"/>
</dbReference>
<dbReference type="RefSeq" id="WP_301630297.1">
    <property type="nucleotide sequence ID" value="NZ_BORS01000018.1"/>
</dbReference>
<feature type="domain" description="Histidine kinase/HSP90-like ATPase" evidence="2">
    <location>
        <begin position="475"/>
        <end position="580"/>
    </location>
</feature>
<keyword evidence="1" id="KW-0472">Membrane</keyword>
<dbReference type="AlphaFoldDB" id="A0A919Y8U5"/>
<dbReference type="GO" id="GO:0000155">
    <property type="term" value="F:phosphorelay sensor kinase activity"/>
    <property type="evidence" value="ECO:0007669"/>
    <property type="project" value="InterPro"/>
</dbReference>
<dbReference type="InterPro" id="IPR010559">
    <property type="entry name" value="Sig_transdc_His_kin_internal"/>
</dbReference>
<sequence>MREKYFVKQLTAFLIPLLIPIVILGSLSFITTQHDIKKDINQNSSFLLQQSKTQLEMILNELDTLYLALYDNTEIFNELSDVLKNPYYTYESSTSYRIIYSYLNGFTSSKPYIQSFYLYVNNPYDRFLSSVGGLVTLDQFYDTAWYDTFMDYSGPPAKWTSRRAIKFYDFEFHATPIVTFYNVLVPQKIAIILNIKPKYIEGILDDITKYPGQQLFVLDEENHVIFSNHQGGQLQHANIERIAGNPASFFDMNTAQGKVNVTKVESERYKWKYVSVIPHAELYKTPTQIVYYTLIFVTVSIAFGFLLTYYLLRRNHMQLKMIRTLIKSADDSRMPLMPPGKVKDEYSYIIQNMITHFIEHRYIKTQLLEKKYRLQVTELLALQSQINPHFLYNTLHSVYWESVALTGKPNKASEMIEDLSDILSYSFSDPTKIVTWGEELANTVSYVNIQRKRYKDKFDVTFEYEEDIIALYTIKLVLQPLIENSIYHGIKEKAGPGKIKVKLKRTGDCLMIIVIDNGNGIPQEQLRSIVQRLQSDEERTEHVGLINTCKRLRLTFEHSFAFRMQSKPGFGTIVEITVPALEVPPQTERE</sequence>
<name>A0A919Y8U5_9BACL</name>
<reference evidence="4" key="1">
    <citation type="submission" date="2021-03" db="EMBL/GenBank/DDBJ databases">
        <title>Antimicrobial resistance genes in bacteria isolated from Japanese honey, and their potential for conferring macrolide and lincosamide resistance in the American foulbrood pathogen Paenibacillus larvae.</title>
        <authorList>
            <person name="Okamoto M."/>
            <person name="Kumagai M."/>
            <person name="Kanamori H."/>
            <person name="Takamatsu D."/>
        </authorList>
    </citation>
    <scope>NUCLEOTIDE SEQUENCE</scope>
    <source>
        <strain evidence="4">J41TS4</strain>
    </source>
</reference>
<proteinExistence type="predicted"/>
<dbReference type="Pfam" id="PF02518">
    <property type="entry name" value="HATPase_c"/>
    <property type="match status" value="1"/>
</dbReference>
<dbReference type="Proteomes" id="UP000678895">
    <property type="component" value="Unassembled WGS sequence"/>
</dbReference>
<keyword evidence="5" id="KW-1185">Reference proteome</keyword>
<keyword evidence="1" id="KW-1133">Transmembrane helix</keyword>
<protein>
    <submittedName>
        <fullName evidence="4">Sensor histidine kinase YesM</fullName>
    </submittedName>
</protein>
<dbReference type="InterPro" id="IPR050640">
    <property type="entry name" value="Bact_2-comp_sensor_kinase"/>
</dbReference>
<dbReference type="InterPro" id="IPR036890">
    <property type="entry name" value="HATPase_C_sf"/>
</dbReference>
<dbReference type="PANTHER" id="PTHR34220">
    <property type="entry name" value="SENSOR HISTIDINE KINASE YPDA"/>
    <property type="match status" value="1"/>
</dbReference>
<keyword evidence="4" id="KW-0418">Kinase</keyword>
<comment type="caution">
    <text evidence="4">The sequence shown here is derived from an EMBL/GenBank/DDBJ whole genome shotgun (WGS) entry which is preliminary data.</text>
</comment>
<feature type="transmembrane region" description="Helical" evidence="1">
    <location>
        <begin position="289"/>
        <end position="312"/>
    </location>
</feature>
<gene>
    <name evidence="4" type="primary">yesM_9</name>
    <name evidence="4" type="ORF">J41TS4_42380</name>
</gene>
<organism evidence="4 5">
    <name type="scientific">Paenibacillus apis</name>
    <dbReference type="NCBI Taxonomy" id="1792174"/>
    <lineage>
        <taxon>Bacteria</taxon>
        <taxon>Bacillati</taxon>
        <taxon>Bacillota</taxon>
        <taxon>Bacilli</taxon>
        <taxon>Bacillales</taxon>
        <taxon>Paenibacillaceae</taxon>
        <taxon>Paenibacillus</taxon>
    </lineage>
</organism>
<evidence type="ECO:0000259" key="3">
    <source>
        <dbReference type="Pfam" id="PF06580"/>
    </source>
</evidence>
<keyword evidence="4" id="KW-0808">Transferase</keyword>
<keyword evidence="1" id="KW-0812">Transmembrane</keyword>